<dbReference type="EMBL" id="UZAL01043708">
    <property type="protein sequence ID" value="VDP81648.1"/>
    <property type="molecule type" value="Genomic_DNA"/>
</dbReference>
<reference evidence="1 2" key="1">
    <citation type="submission" date="2018-11" db="EMBL/GenBank/DDBJ databases">
        <authorList>
            <consortium name="Pathogen Informatics"/>
        </authorList>
    </citation>
    <scope>NUCLEOTIDE SEQUENCE [LARGE SCALE GENOMIC DNA]</scope>
    <source>
        <strain>Denwood</strain>
        <strain evidence="2">Zambia</strain>
    </source>
</reference>
<sequence>MLLHSDVGARDKIEGPALEALKEFLDMLYEILPASQEYKAHLSEISAWLNSKTSITGQEWVAYLEGIQVCSVSICLFPHYVLPPSLDTMP</sequence>
<dbReference type="STRING" id="31246.A0A183Q0J0"/>
<dbReference type="AlphaFoldDB" id="A0A183Q0J0"/>
<accession>A0A183Q0J0</accession>
<evidence type="ECO:0000313" key="1">
    <source>
        <dbReference type="EMBL" id="VDP81648.1"/>
    </source>
</evidence>
<keyword evidence="2" id="KW-1185">Reference proteome</keyword>
<gene>
    <name evidence="1" type="ORF">SMTD_LOCUS20126</name>
</gene>
<protein>
    <submittedName>
        <fullName evidence="1">Uncharacterized protein</fullName>
    </submittedName>
</protein>
<name>A0A183Q0J0_9TREM</name>
<evidence type="ECO:0000313" key="2">
    <source>
        <dbReference type="Proteomes" id="UP000269396"/>
    </source>
</evidence>
<organism evidence="1 2">
    <name type="scientific">Schistosoma mattheei</name>
    <dbReference type="NCBI Taxonomy" id="31246"/>
    <lineage>
        <taxon>Eukaryota</taxon>
        <taxon>Metazoa</taxon>
        <taxon>Spiralia</taxon>
        <taxon>Lophotrochozoa</taxon>
        <taxon>Platyhelminthes</taxon>
        <taxon>Trematoda</taxon>
        <taxon>Digenea</taxon>
        <taxon>Strigeidida</taxon>
        <taxon>Schistosomatoidea</taxon>
        <taxon>Schistosomatidae</taxon>
        <taxon>Schistosoma</taxon>
    </lineage>
</organism>
<dbReference type="Gene3D" id="1.20.120.1960">
    <property type="entry name" value="QSOX sulfhydryl oxidase domain"/>
    <property type="match status" value="1"/>
</dbReference>
<dbReference type="Proteomes" id="UP000269396">
    <property type="component" value="Unassembled WGS sequence"/>
</dbReference>
<dbReference type="InterPro" id="IPR042568">
    <property type="entry name" value="QSOX_FAD-bd_sf"/>
</dbReference>
<proteinExistence type="predicted"/>